<organism evidence="1 2">
    <name type="scientific">Portunus trituberculatus</name>
    <name type="common">Swimming crab</name>
    <name type="synonym">Neptunus trituberculatus</name>
    <dbReference type="NCBI Taxonomy" id="210409"/>
    <lineage>
        <taxon>Eukaryota</taxon>
        <taxon>Metazoa</taxon>
        <taxon>Ecdysozoa</taxon>
        <taxon>Arthropoda</taxon>
        <taxon>Crustacea</taxon>
        <taxon>Multicrustacea</taxon>
        <taxon>Malacostraca</taxon>
        <taxon>Eumalacostraca</taxon>
        <taxon>Eucarida</taxon>
        <taxon>Decapoda</taxon>
        <taxon>Pleocyemata</taxon>
        <taxon>Brachyura</taxon>
        <taxon>Eubrachyura</taxon>
        <taxon>Portunoidea</taxon>
        <taxon>Portunidae</taxon>
        <taxon>Portuninae</taxon>
        <taxon>Portunus</taxon>
    </lineage>
</organism>
<evidence type="ECO:0000313" key="1">
    <source>
        <dbReference type="EMBL" id="MPC43679.1"/>
    </source>
</evidence>
<accession>A0A5B7FEP2</accession>
<reference evidence="1 2" key="1">
    <citation type="submission" date="2019-05" db="EMBL/GenBank/DDBJ databases">
        <title>Another draft genome of Portunus trituberculatus and its Hox gene families provides insights of decapod evolution.</title>
        <authorList>
            <person name="Jeong J.-H."/>
            <person name="Song I."/>
            <person name="Kim S."/>
            <person name="Choi T."/>
            <person name="Kim D."/>
            <person name="Ryu S."/>
            <person name="Kim W."/>
        </authorList>
    </citation>
    <scope>NUCLEOTIDE SEQUENCE [LARGE SCALE GENOMIC DNA]</scope>
    <source>
        <tissue evidence="1">Muscle</tissue>
    </source>
</reference>
<keyword evidence="2" id="KW-1185">Reference proteome</keyword>
<protein>
    <submittedName>
        <fullName evidence="1">Uncharacterized protein</fullName>
    </submittedName>
</protein>
<proteinExistence type="predicted"/>
<gene>
    <name evidence="1" type="ORF">E2C01_037331</name>
</gene>
<sequence>MSGNLEFSHNKIYPQLVFLSVSSHHLAGAIDARQHVTRQHESRWPGVASDSLTLILLRRKDKTYGNISISISVAFEK</sequence>
<dbReference type="AlphaFoldDB" id="A0A5B7FEP2"/>
<dbReference type="EMBL" id="VSRR010005940">
    <property type="protein sequence ID" value="MPC43679.1"/>
    <property type="molecule type" value="Genomic_DNA"/>
</dbReference>
<dbReference type="Proteomes" id="UP000324222">
    <property type="component" value="Unassembled WGS sequence"/>
</dbReference>
<name>A0A5B7FEP2_PORTR</name>
<evidence type="ECO:0000313" key="2">
    <source>
        <dbReference type="Proteomes" id="UP000324222"/>
    </source>
</evidence>
<comment type="caution">
    <text evidence="1">The sequence shown here is derived from an EMBL/GenBank/DDBJ whole genome shotgun (WGS) entry which is preliminary data.</text>
</comment>